<protein>
    <submittedName>
        <fullName evidence="2">Uncharacterized protein</fullName>
    </submittedName>
</protein>
<name>A0AA36M6P3_CYLNA</name>
<keyword evidence="3" id="KW-1185">Reference proteome</keyword>
<reference evidence="2" key="1">
    <citation type="submission" date="2023-07" db="EMBL/GenBank/DDBJ databases">
        <authorList>
            <consortium name="CYATHOMIX"/>
        </authorList>
    </citation>
    <scope>NUCLEOTIDE SEQUENCE</scope>
    <source>
        <strain evidence="2">N/A</strain>
    </source>
</reference>
<sequence length="158" mass="18246">MLLFYVTITMLSATAYSMPKTASSCYGQNSSLYEFNEILRAGFNEVLEEMSSKTKLEYNCYLAKIVESLSPKHDDGFLVFEYSIYGNPLANFLGMIGDDLYEHFKQPRWRKLLGLENKRHYLFGCNGSMEDQVWKIKCAFRKKNKHRSSSGLDILCCL</sequence>
<proteinExistence type="predicted"/>
<evidence type="ECO:0000313" key="2">
    <source>
        <dbReference type="EMBL" id="CAJ0599928.1"/>
    </source>
</evidence>
<evidence type="ECO:0000313" key="3">
    <source>
        <dbReference type="Proteomes" id="UP001176961"/>
    </source>
</evidence>
<dbReference type="AlphaFoldDB" id="A0AA36M6P3"/>
<keyword evidence="1" id="KW-0732">Signal</keyword>
<comment type="caution">
    <text evidence="2">The sequence shown here is derived from an EMBL/GenBank/DDBJ whole genome shotgun (WGS) entry which is preliminary data.</text>
</comment>
<feature type="signal peptide" evidence="1">
    <location>
        <begin position="1"/>
        <end position="17"/>
    </location>
</feature>
<dbReference type="EMBL" id="CATQJL010000223">
    <property type="protein sequence ID" value="CAJ0599928.1"/>
    <property type="molecule type" value="Genomic_DNA"/>
</dbReference>
<accession>A0AA36M6P3</accession>
<evidence type="ECO:0000256" key="1">
    <source>
        <dbReference type="SAM" id="SignalP"/>
    </source>
</evidence>
<feature type="chain" id="PRO_5041199797" evidence="1">
    <location>
        <begin position="18"/>
        <end position="158"/>
    </location>
</feature>
<organism evidence="2 3">
    <name type="scientific">Cylicocyclus nassatus</name>
    <name type="common">Nematode worm</name>
    <dbReference type="NCBI Taxonomy" id="53992"/>
    <lineage>
        <taxon>Eukaryota</taxon>
        <taxon>Metazoa</taxon>
        <taxon>Ecdysozoa</taxon>
        <taxon>Nematoda</taxon>
        <taxon>Chromadorea</taxon>
        <taxon>Rhabditida</taxon>
        <taxon>Rhabditina</taxon>
        <taxon>Rhabditomorpha</taxon>
        <taxon>Strongyloidea</taxon>
        <taxon>Strongylidae</taxon>
        <taxon>Cylicocyclus</taxon>
    </lineage>
</organism>
<dbReference type="Proteomes" id="UP001176961">
    <property type="component" value="Unassembled WGS sequence"/>
</dbReference>
<gene>
    <name evidence="2" type="ORF">CYNAS_LOCUS11911</name>
</gene>